<dbReference type="PROSITE" id="PS50157">
    <property type="entry name" value="ZINC_FINGER_C2H2_2"/>
    <property type="match status" value="1"/>
</dbReference>
<keyword evidence="6" id="KW-0804">Transcription</keyword>
<dbReference type="InterPro" id="IPR051061">
    <property type="entry name" value="Zinc_finger_trans_reg"/>
</dbReference>
<accession>A0A6A6UE85</accession>
<dbReference type="InterPro" id="IPR013087">
    <property type="entry name" value="Znf_C2H2_type"/>
</dbReference>
<dbReference type="GO" id="GO:0006357">
    <property type="term" value="P:regulation of transcription by RNA polymerase II"/>
    <property type="evidence" value="ECO:0007669"/>
    <property type="project" value="TreeGrafter"/>
</dbReference>
<keyword evidence="2" id="KW-0479">Metal-binding</keyword>
<proteinExistence type="predicted"/>
<evidence type="ECO:0000259" key="9">
    <source>
        <dbReference type="PROSITE" id="PS50157"/>
    </source>
</evidence>
<dbReference type="GO" id="GO:0005634">
    <property type="term" value="C:nucleus"/>
    <property type="evidence" value="ECO:0007669"/>
    <property type="project" value="UniProtKB-SubCell"/>
</dbReference>
<dbReference type="GO" id="GO:0008270">
    <property type="term" value="F:zinc ion binding"/>
    <property type="evidence" value="ECO:0007669"/>
    <property type="project" value="UniProtKB-KW"/>
</dbReference>
<keyword evidence="4" id="KW-0862">Zinc</keyword>
<evidence type="ECO:0000256" key="5">
    <source>
        <dbReference type="ARBA" id="ARBA00023015"/>
    </source>
</evidence>
<dbReference type="EMBL" id="MU004234">
    <property type="protein sequence ID" value="KAF2669861.1"/>
    <property type="molecule type" value="Genomic_DNA"/>
</dbReference>
<dbReference type="Gene3D" id="3.30.160.60">
    <property type="entry name" value="Classic Zinc Finger"/>
    <property type="match status" value="1"/>
</dbReference>
<dbReference type="PROSITE" id="PS00028">
    <property type="entry name" value="ZINC_FINGER_C2H2_1"/>
    <property type="match status" value="1"/>
</dbReference>
<evidence type="ECO:0000313" key="10">
    <source>
        <dbReference type="EMBL" id="KAF2669861.1"/>
    </source>
</evidence>
<keyword evidence="7" id="KW-0539">Nucleus</keyword>
<name>A0A6A6UE85_9PEZI</name>
<evidence type="ECO:0000256" key="6">
    <source>
        <dbReference type="ARBA" id="ARBA00023163"/>
    </source>
</evidence>
<evidence type="ECO:0000256" key="4">
    <source>
        <dbReference type="ARBA" id="ARBA00022833"/>
    </source>
</evidence>
<dbReference type="AlphaFoldDB" id="A0A6A6UE85"/>
<evidence type="ECO:0000256" key="3">
    <source>
        <dbReference type="ARBA" id="ARBA00022771"/>
    </source>
</evidence>
<dbReference type="SMART" id="SM00355">
    <property type="entry name" value="ZnF_C2H2"/>
    <property type="match status" value="5"/>
</dbReference>
<keyword evidence="5" id="KW-0805">Transcription regulation</keyword>
<evidence type="ECO:0000313" key="11">
    <source>
        <dbReference type="Proteomes" id="UP000799302"/>
    </source>
</evidence>
<evidence type="ECO:0000256" key="7">
    <source>
        <dbReference type="ARBA" id="ARBA00023242"/>
    </source>
</evidence>
<dbReference type="OrthoDB" id="2687452at2759"/>
<sequence>MKWCGPQKCHRQDCSSKATFKTRSALNTHVRNIHTKPLVCTYPGCLLQKPFGKQCDLKRHRTTMHGGLAEYECLDVGCRRTFVRRDKMLKHAREEHELYKCSLNHCTKIVFDAEKQKHMQECHGSYECGMYSCLQGSTSRFKRKTLETHLRSAHQNKAGLESSAEYTWLRLRKHGDVFTATMYHTESVLGPPDAWKQLYNPTDCSHCEAKISENL</sequence>
<evidence type="ECO:0000256" key="2">
    <source>
        <dbReference type="ARBA" id="ARBA00022723"/>
    </source>
</evidence>
<organism evidence="10 11">
    <name type="scientific">Microthyrium microscopicum</name>
    <dbReference type="NCBI Taxonomy" id="703497"/>
    <lineage>
        <taxon>Eukaryota</taxon>
        <taxon>Fungi</taxon>
        <taxon>Dikarya</taxon>
        <taxon>Ascomycota</taxon>
        <taxon>Pezizomycotina</taxon>
        <taxon>Dothideomycetes</taxon>
        <taxon>Dothideomycetes incertae sedis</taxon>
        <taxon>Microthyriales</taxon>
        <taxon>Microthyriaceae</taxon>
        <taxon>Microthyrium</taxon>
    </lineage>
</organism>
<reference evidence="10" key="1">
    <citation type="journal article" date="2020" name="Stud. Mycol.">
        <title>101 Dothideomycetes genomes: a test case for predicting lifestyles and emergence of pathogens.</title>
        <authorList>
            <person name="Haridas S."/>
            <person name="Albert R."/>
            <person name="Binder M."/>
            <person name="Bloem J."/>
            <person name="Labutti K."/>
            <person name="Salamov A."/>
            <person name="Andreopoulos B."/>
            <person name="Baker S."/>
            <person name="Barry K."/>
            <person name="Bills G."/>
            <person name="Bluhm B."/>
            <person name="Cannon C."/>
            <person name="Castanera R."/>
            <person name="Culley D."/>
            <person name="Daum C."/>
            <person name="Ezra D."/>
            <person name="Gonzalez J."/>
            <person name="Henrissat B."/>
            <person name="Kuo A."/>
            <person name="Liang C."/>
            <person name="Lipzen A."/>
            <person name="Lutzoni F."/>
            <person name="Magnuson J."/>
            <person name="Mondo S."/>
            <person name="Nolan M."/>
            <person name="Ohm R."/>
            <person name="Pangilinan J."/>
            <person name="Park H.-J."/>
            <person name="Ramirez L."/>
            <person name="Alfaro M."/>
            <person name="Sun H."/>
            <person name="Tritt A."/>
            <person name="Yoshinaga Y."/>
            <person name="Zwiers L.-H."/>
            <person name="Turgeon B."/>
            <person name="Goodwin S."/>
            <person name="Spatafora J."/>
            <person name="Crous P."/>
            <person name="Grigoriev I."/>
        </authorList>
    </citation>
    <scope>NUCLEOTIDE SEQUENCE</scope>
    <source>
        <strain evidence="10">CBS 115976</strain>
    </source>
</reference>
<keyword evidence="11" id="KW-1185">Reference proteome</keyword>
<dbReference type="Proteomes" id="UP000799302">
    <property type="component" value="Unassembled WGS sequence"/>
</dbReference>
<comment type="subcellular location">
    <subcellularLocation>
        <location evidence="1">Nucleus</location>
    </subcellularLocation>
</comment>
<gene>
    <name evidence="10" type="ORF">BT63DRAFT_423841</name>
</gene>
<evidence type="ECO:0000256" key="8">
    <source>
        <dbReference type="PROSITE-ProRule" id="PRU00042"/>
    </source>
</evidence>
<keyword evidence="3 8" id="KW-0863">Zinc-finger</keyword>
<evidence type="ECO:0000256" key="1">
    <source>
        <dbReference type="ARBA" id="ARBA00004123"/>
    </source>
</evidence>
<dbReference type="PANTHER" id="PTHR46179">
    <property type="entry name" value="ZINC FINGER PROTEIN"/>
    <property type="match status" value="1"/>
</dbReference>
<protein>
    <recommendedName>
        <fullName evidence="9">C2H2-type domain-containing protein</fullName>
    </recommendedName>
</protein>
<feature type="domain" description="C2H2-type" evidence="9">
    <location>
        <begin position="71"/>
        <end position="101"/>
    </location>
</feature>
<dbReference type="PANTHER" id="PTHR46179:SF13">
    <property type="entry name" value="C2H2-TYPE DOMAIN-CONTAINING PROTEIN"/>
    <property type="match status" value="1"/>
</dbReference>